<reference evidence="2 3" key="1">
    <citation type="journal article" date="2007" name="Proc. Natl. Acad. Sci. U.S.A.">
        <title>The genome of Syntrophus aciditrophicus: life at the thermodynamic limit of microbial growth.</title>
        <authorList>
            <person name="McInerney M.J."/>
            <person name="Rohlin L."/>
            <person name="Mouttaki H."/>
            <person name="Kim U."/>
            <person name="Krupp R.S."/>
            <person name="Rios-Hernandez L."/>
            <person name="Sieber J."/>
            <person name="Struchtemeyer C.G."/>
            <person name="Bhattacharyya A."/>
            <person name="Campbell J.W."/>
            <person name="Gunsalus R.P."/>
        </authorList>
    </citation>
    <scope>NUCLEOTIDE SEQUENCE [LARGE SCALE GENOMIC DNA]</scope>
    <source>
        <strain evidence="2 3">SB</strain>
    </source>
</reference>
<keyword evidence="3" id="KW-1185">Reference proteome</keyword>
<dbReference type="RefSeq" id="WP_011418816.1">
    <property type="nucleotide sequence ID" value="NC_007759.1"/>
</dbReference>
<dbReference type="STRING" id="56780.SYN_00355"/>
<sequence length="176" mass="18832">MSTEQLLGLITGAVFGFLLQKGRVLRFDKQLGALLLKDMTIFKFMLSSILVGMVGITLLSNAGIITLSHKPMNVGAVVLGGALFGAGWAIMGFCPGTSVGALGEGRWHALFAVLGMITGAALYAELYPFFKSTVLAWKNFGKIGLAEVTGLSPWILIAIFWAGTISLFIWFEKKGL</sequence>
<feature type="transmembrane region" description="Helical" evidence="1">
    <location>
        <begin position="44"/>
        <end position="68"/>
    </location>
</feature>
<dbReference type="KEGG" id="sat:SYN_00355"/>
<protein>
    <submittedName>
        <fullName evidence="2">Hypothetical membrane protein</fullName>
    </submittedName>
</protein>
<feature type="transmembrane region" description="Helical" evidence="1">
    <location>
        <begin position="107"/>
        <end position="130"/>
    </location>
</feature>
<dbReference type="InterPro" id="IPR007272">
    <property type="entry name" value="Sulf_transp_TsuA/YedE"/>
</dbReference>
<proteinExistence type="predicted"/>
<dbReference type="eggNOG" id="COG2391">
    <property type="taxonomic scope" value="Bacteria"/>
</dbReference>
<dbReference type="EMBL" id="CP000252">
    <property type="protein sequence ID" value="ABC78800.1"/>
    <property type="molecule type" value="Genomic_DNA"/>
</dbReference>
<organism evidence="2 3">
    <name type="scientific">Syntrophus aciditrophicus (strain SB)</name>
    <dbReference type="NCBI Taxonomy" id="56780"/>
    <lineage>
        <taxon>Bacteria</taxon>
        <taxon>Pseudomonadati</taxon>
        <taxon>Thermodesulfobacteriota</taxon>
        <taxon>Syntrophia</taxon>
        <taxon>Syntrophales</taxon>
        <taxon>Syntrophaceae</taxon>
        <taxon>Syntrophus</taxon>
    </lineage>
</organism>
<evidence type="ECO:0000313" key="2">
    <source>
        <dbReference type="EMBL" id="ABC78800.1"/>
    </source>
</evidence>
<evidence type="ECO:0000256" key="1">
    <source>
        <dbReference type="SAM" id="Phobius"/>
    </source>
</evidence>
<keyword evidence="1" id="KW-0472">Membrane</keyword>
<keyword evidence="1" id="KW-0812">Transmembrane</keyword>
<name>Q2LXI8_SYNAS</name>
<keyword evidence="1" id="KW-1133">Transmembrane helix</keyword>
<dbReference type="HOGENOM" id="CLU_037802_0_1_7"/>
<evidence type="ECO:0000313" key="3">
    <source>
        <dbReference type="Proteomes" id="UP000001933"/>
    </source>
</evidence>
<dbReference type="AlphaFoldDB" id="Q2LXI8"/>
<feature type="transmembrane region" description="Helical" evidence="1">
    <location>
        <begin position="6"/>
        <end position="24"/>
    </location>
</feature>
<dbReference type="InParanoid" id="Q2LXI8"/>
<accession>Q2LXI8</accession>
<gene>
    <name evidence="2" type="ORF">SYN_00355</name>
</gene>
<dbReference type="Proteomes" id="UP000001933">
    <property type="component" value="Chromosome"/>
</dbReference>
<dbReference type="Pfam" id="PF04143">
    <property type="entry name" value="Sulf_transp"/>
    <property type="match status" value="1"/>
</dbReference>
<feature type="transmembrane region" description="Helical" evidence="1">
    <location>
        <begin position="150"/>
        <end position="171"/>
    </location>
</feature>
<dbReference type="OrthoDB" id="9790409at2"/>
<feature type="transmembrane region" description="Helical" evidence="1">
    <location>
        <begin position="74"/>
        <end position="95"/>
    </location>
</feature>